<evidence type="ECO:0000313" key="2">
    <source>
        <dbReference type="Proteomes" id="UP001615411"/>
    </source>
</evidence>
<dbReference type="EMBL" id="JBIUGF010000106">
    <property type="protein sequence ID" value="MFJ1340979.1"/>
    <property type="molecule type" value="Genomic_DNA"/>
</dbReference>
<accession>A0ACC7M2F6</accession>
<keyword evidence="2" id="KW-1185">Reference proteome</keyword>
<name>A0ACC7M2F6_9PSED</name>
<sequence>MTNLPHQQQLIEDKIPDWLSTAIPETQRQLRAASKTPLPWFEAACLAQPGIARALVQDYALHRQHEVAVKALLKPLPGLETFATRQLTEAIKTRFGLDLDVTRTYLINANKAAAYKLSMNGDQLIASQRALKLATQSLLRCAMQNFEAAEAQPGGLDADALKSVIVDSNAFTFLTPTGNRVEIAPEQFAALSRELDIGGQYQALIDAIYTPLTESGNSAVSEVSATLRNAEQSALRLHLHSAYLSKAIDEALYGALLTLASGQQAQYQGSPIRCAFMKIADVTLTGAMIIGAVPSPERLLTYDPLLLPYKGVFVTYLPGASTPLKAHASAHEVQAYLREQLWTYHLPHLLELIPARDRNAFTRKIEDCLLQPATWNASTQGFDRARDPDAWVPLALQPFTQSLLDELVSQKKQRLKDDALFHAVSTALEDQKTADKRSAYFIQLAFNAFALGGFFVPGLGQLMLALTVTQLSYEVFEGFDSWASGDRQQALDYLMDVIENVALTTALGAAGASAGTPAVERIPVEMPSFIEELKPARLASGEERLWWPDLRPFEHDIVLPAGLEADAFGLYHHEGKTWLALEDKTYSVKHAPATNEYRLEAWQTSPRYHPLLQHNGAGAWLHELDRPREWHGMRLFRRLGHLNGQFSDEVATQILRSSDIDDGVLRRVLSGNQRLPAQLEDTMWRFKLDQDVAKALPEESPGIRHREFEKRYRDLPASQAPGALLIQRVYPQLPTAITEELLRNASPMQLQSLAAGKVPRRLGEEIHLYQQQVRLTRAYEGLYLVSAANPDTERLILHSLNQLPGWSAETAIELREGRFNPGRLDSIGPDDTPSRAIITRYPGGYVASSPYPSSFPQVVHESMFGALFEALSDTQRSQLAASGVTDELTLRQQLQQAPLPRWALRKVLGMQRPGFRSPMRLADGRLGYPLSGGSNTAGAWSRNSLLAQINDTGLPQRLTVSAELILSRLEQAGMSPVRIQDRIGQLTAERQELQESLEQWRASPGVITDLASRESSRQDIEEAIWQLWFHSAVPELSEQQRPLRLHNGFVAEFPQHLPAFIADRARHLQLNTIFLDHAADGSLGPEHFEAQLRNLFQHFPHLERLEVERPYDAGAQPSELSNSIALIVRSFPQLTELRFVNQNHTLSALDIERLATRPDISRLDLSGNRLAQGPAFRLPDWHLDYLGLERMGFERWPTWLDGHALESIGEVSLRTNRFTVVPEFLLSNEVDLDHHTRVSLNGNAIFPSQLRDMYLSQDGLQRRFSFNLDLAHAIEERLLALMDERQALRDALDQWANASSSSAPITNETMHSRAQVGQVILDFWERRVRGSTLSALHLEDLSLDDFPSRLPEFFNRYVEHLRLRRVDAPADQLNRFLRRFPALSSLTLEGHTQPLRTLPPALVESTRISELNLREQGLVVDQAVINDLARMRALTVLDLSGNSFSTALQSPIEFSRPLHRLYLRNAGLQNWPAWLDDLMPLHVLDLDGNLLTELPEHILSNPENDDGFTSISLAGNPLSEATMRRAHLSQGRHRSYTFDMDLTLEILNLQPLDYHSGSAGSTPGSSPGSTGSATSAHRHSPVPWTPGDTPNVDLWLQGSEQMRAARRSQWQVLEQSAEAADLLNLVGRLSQSAPYRTQIARSEFIDRVWRVLDMAAGMSDQRQLFNGMAQDGASSRTCHDGALLVFKQIEEQLLIRQVETATPGANHDQYMYQLTRRLYRQRELDHIAREQADGRDEAELRLAYHRRLASVLDLPAPADHMLYESAVRLRRGELESVERRIREAEDGESFLQFATTFGLWENYLRNAHTGRFEEITAAYHEGERQLFEQFPDEAIDALEPYMQALRENKENQERALLRELTNREGRPQD</sequence>
<organism evidence="1 2">
    <name type="scientific">Pseudomonas caricapapayae</name>
    <dbReference type="NCBI Taxonomy" id="46678"/>
    <lineage>
        <taxon>Bacteria</taxon>
        <taxon>Pseudomonadati</taxon>
        <taxon>Pseudomonadota</taxon>
        <taxon>Gammaproteobacteria</taxon>
        <taxon>Pseudomonadales</taxon>
        <taxon>Pseudomonadaceae</taxon>
        <taxon>Pseudomonas</taxon>
    </lineage>
</organism>
<protein>
    <submittedName>
        <fullName evidence="1">NEL-type E3 ubiquitin ligase domain-containing protein</fullName>
    </submittedName>
</protein>
<comment type="caution">
    <text evidence="1">The sequence shown here is derived from an EMBL/GenBank/DDBJ whole genome shotgun (WGS) entry which is preliminary data.</text>
</comment>
<gene>
    <name evidence="1" type="ORF">ACIKP7_22920</name>
</gene>
<dbReference type="Proteomes" id="UP001615411">
    <property type="component" value="Unassembled WGS sequence"/>
</dbReference>
<reference evidence="1" key="1">
    <citation type="submission" date="2024-10" db="EMBL/GenBank/DDBJ databases">
        <title>Aeromonas and Pseudomonas from the Cagarras Archipelago, Rio de Janeiro, Brazil.</title>
        <authorList>
            <person name="Canellas A.L.B."/>
            <person name="Laport M.S."/>
        </authorList>
    </citation>
    <scope>NUCLEOTIDE SEQUENCE</scope>
    <source>
        <strain evidence="1">ACP-7</strain>
    </source>
</reference>
<evidence type="ECO:0000313" key="1">
    <source>
        <dbReference type="EMBL" id="MFJ1340979.1"/>
    </source>
</evidence>
<proteinExistence type="predicted"/>